<sequence>MTTAETDTPAQGGPAAAPLIEVRLFAGAAAAFGADDARVRARTLAEAVAALQDGAAAEAVQVIDRSSLLVNAVACTDRDRVLADGDRVDVLPPFAGG</sequence>
<dbReference type="RefSeq" id="WP_115412187.1">
    <property type="nucleotide sequence ID" value="NZ_CP031356.1"/>
</dbReference>
<evidence type="ECO:0000313" key="3">
    <source>
        <dbReference type="Proteomes" id="UP000254236"/>
    </source>
</evidence>
<dbReference type="InterPro" id="IPR016155">
    <property type="entry name" value="Mopterin_synth/thiamin_S_b"/>
</dbReference>
<gene>
    <name evidence="1" type="ORF">DWV08_01545</name>
    <name evidence="2" type="ORF">DXU92_06675</name>
</gene>
<dbReference type="InterPro" id="IPR003749">
    <property type="entry name" value="ThiS/MoaD-like"/>
</dbReference>
<evidence type="ECO:0000313" key="4">
    <source>
        <dbReference type="Proteomes" id="UP000282185"/>
    </source>
</evidence>
<evidence type="ECO:0000313" key="2">
    <source>
        <dbReference type="EMBL" id="RRR23044.1"/>
    </source>
</evidence>
<evidence type="ECO:0000313" key="1">
    <source>
        <dbReference type="EMBL" id="AXK44432.1"/>
    </source>
</evidence>
<dbReference type="Proteomes" id="UP000282185">
    <property type="component" value="Unassembled WGS sequence"/>
</dbReference>
<dbReference type="OrthoDB" id="3255135at2"/>
<reference evidence="2 4" key="2">
    <citation type="submission" date="2018-08" db="EMBL/GenBank/DDBJ databases">
        <title>Brachybacterium saurashtrense DSM 23186.</title>
        <authorList>
            <person name="Li Y."/>
        </authorList>
    </citation>
    <scope>NUCLEOTIDE SEQUENCE [LARGE SCALE GENOMIC DNA]</scope>
    <source>
        <strain evidence="2 4">DSM 23186</strain>
    </source>
</reference>
<dbReference type="EMBL" id="CP031356">
    <property type="protein sequence ID" value="AXK44432.1"/>
    <property type="molecule type" value="Genomic_DNA"/>
</dbReference>
<dbReference type="Gene3D" id="3.10.20.30">
    <property type="match status" value="1"/>
</dbReference>
<dbReference type="InterPro" id="IPR012675">
    <property type="entry name" value="Beta-grasp_dom_sf"/>
</dbReference>
<accession>A0A345YKI0</accession>
<organism evidence="2 4">
    <name type="scientific">Brachybacterium saurashtrense</name>
    <dbReference type="NCBI Taxonomy" id="556288"/>
    <lineage>
        <taxon>Bacteria</taxon>
        <taxon>Bacillati</taxon>
        <taxon>Actinomycetota</taxon>
        <taxon>Actinomycetes</taxon>
        <taxon>Micrococcales</taxon>
        <taxon>Dermabacteraceae</taxon>
        <taxon>Brachybacterium</taxon>
    </lineage>
</organism>
<reference evidence="1 3" key="1">
    <citation type="submission" date="2018-07" db="EMBL/GenBank/DDBJ databases">
        <title>Brachybacterium saurashtrense DSM 23186 genome sequence.</title>
        <authorList>
            <person name="Guo L."/>
        </authorList>
    </citation>
    <scope>NUCLEOTIDE SEQUENCE [LARGE SCALE GENOMIC DNA]</scope>
    <source>
        <strain evidence="1 3">DSM 23186</strain>
    </source>
</reference>
<dbReference type="KEGG" id="bsau:DWV08_01545"/>
<keyword evidence="3" id="KW-1185">Reference proteome</keyword>
<proteinExistence type="predicted"/>
<name>A0A345YKI0_9MICO</name>
<dbReference type="Proteomes" id="UP000254236">
    <property type="component" value="Chromosome"/>
</dbReference>
<dbReference type="AlphaFoldDB" id="A0A345YKI0"/>
<dbReference type="Pfam" id="PF02597">
    <property type="entry name" value="ThiS"/>
    <property type="match status" value="1"/>
</dbReference>
<protein>
    <submittedName>
        <fullName evidence="2">MoaD/ThiS family protein</fullName>
    </submittedName>
</protein>
<dbReference type="EMBL" id="QSWH01000003">
    <property type="protein sequence ID" value="RRR23044.1"/>
    <property type="molecule type" value="Genomic_DNA"/>
</dbReference>
<dbReference type="SUPFAM" id="SSF54285">
    <property type="entry name" value="MoaD/ThiS"/>
    <property type="match status" value="1"/>
</dbReference>